<gene>
    <name evidence="1" type="ORF">SAMN04488700_1600</name>
</gene>
<keyword evidence="2" id="KW-1185">Reference proteome</keyword>
<reference evidence="1 2" key="1">
    <citation type="submission" date="2017-04" db="EMBL/GenBank/DDBJ databases">
        <authorList>
            <person name="Afonso C.L."/>
            <person name="Miller P.J."/>
            <person name="Scott M.A."/>
            <person name="Spackman E."/>
            <person name="Goraichik I."/>
            <person name="Dimitrov K.M."/>
            <person name="Suarez D.L."/>
            <person name="Swayne D.E."/>
        </authorList>
    </citation>
    <scope>NUCLEOTIDE SEQUENCE [LARGE SCALE GENOMIC DNA]</scope>
    <source>
        <strain evidence="1 2">LMG26642</strain>
    </source>
</reference>
<evidence type="ECO:0000313" key="2">
    <source>
        <dbReference type="Proteomes" id="UP000193435"/>
    </source>
</evidence>
<dbReference type="GO" id="GO:0016740">
    <property type="term" value="F:transferase activity"/>
    <property type="evidence" value="ECO:0007669"/>
    <property type="project" value="UniProtKB-KW"/>
</dbReference>
<dbReference type="Proteomes" id="UP000193435">
    <property type="component" value="Unassembled WGS sequence"/>
</dbReference>
<organism evidence="1 2">
    <name type="scientific">Carnobacterium iners</name>
    <dbReference type="NCBI Taxonomy" id="1073423"/>
    <lineage>
        <taxon>Bacteria</taxon>
        <taxon>Bacillati</taxon>
        <taxon>Bacillota</taxon>
        <taxon>Bacilli</taxon>
        <taxon>Lactobacillales</taxon>
        <taxon>Carnobacteriaceae</taxon>
        <taxon>Carnobacterium</taxon>
    </lineage>
</organism>
<evidence type="ECO:0000313" key="1">
    <source>
        <dbReference type="EMBL" id="SMH33993.1"/>
    </source>
</evidence>
<proteinExistence type="predicted"/>
<dbReference type="EMBL" id="FXBJ01000002">
    <property type="protein sequence ID" value="SMH33993.1"/>
    <property type="molecule type" value="Genomic_DNA"/>
</dbReference>
<dbReference type="OrthoDB" id="9790710at2"/>
<dbReference type="SUPFAM" id="SSF53756">
    <property type="entry name" value="UDP-Glycosyltransferase/glycogen phosphorylase"/>
    <property type="match status" value="1"/>
</dbReference>
<protein>
    <submittedName>
        <fullName evidence="1">Glycosyltransferase involved in cell wall bisynthesis</fullName>
    </submittedName>
</protein>
<dbReference type="STRING" id="1073423.SAMN04488700_1600"/>
<dbReference type="Gene3D" id="3.40.50.2000">
    <property type="entry name" value="Glycogen Phosphorylase B"/>
    <property type="match status" value="1"/>
</dbReference>
<name>A0A1X7N934_9LACT</name>
<dbReference type="RefSeq" id="WP_085559733.1">
    <property type="nucleotide sequence ID" value="NZ_FOAH01000024.1"/>
</dbReference>
<sequence length="386" mass="45361">MKKTVHYFCFGVDDHTKQNLYYFPSAQPKIQYIIDTLKNNEYMVNMVSSCSIKNNGFFKSKIYKVDNNEKHVFFSSFKTPLKVLNKISIFMTFVQFIFYMLFCVKKNDIVLIYHSLYYIRPMELLKKLKKVRYILEVEELYSFLDDNTEVFMDQEIEFINYGSAYLLVNDLIDEKISRREKKAVISYGNYSVPPKISCRNFEYHDYINVVYAGVIENRRKAAFIAIESAKHLNEKYCIHILGFGEKSDIINLKKRINEINKELSEERIIFHGTKSGDEYSCFLQSCDVALSTHSYDKKDLPAADYSFPSKIITYMANGLKVVSSDVRSVRYSKIGRNITFYEKNTPEDIAKSIESLEYVSQVDSREKINELDKQFKKNLKNLIDEF</sequence>
<accession>A0A1X7N934</accession>
<dbReference type="Pfam" id="PF13692">
    <property type="entry name" value="Glyco_trans_1_4"/>
    <property type="match status" value="1"/>
</dbReference>
<keyword evidence="1" id="KW-0808">Transferase</keyword>
<dbReference type="AlphaFoldDB" id="A0A1X7N934"/>